<evidence type="ECO:0000313" key="1">
    <source>
        <dbReference type="EMBL" id="GGJ81628.1"/>
    </source>
</evidence>
<proteinExistence type="predicted"/>
<dbReference type="AlphaFoldDB" id="A0A917PJB5"/>
<comment type="caution">
    <text evidence="1">The sequence shown here is derived from an EMBL/GenBank/DDBJ whole genome shotgun (WGS) entry which is preliminary data.</text>
</comment>
<evidence type="ECO:0000313" key="2">
    <source>
        <dbReference type="Proteomes" id="UP000658382"/>
    </source>
</evidence>
<protein>
    <submittedName>
        <fullName evidence="1">Uncharacterized protein</fullName>
    </submittedName>
</protein>
<sequence length="45" mass="5224">MKTQLRISVKFRIFLAQSVIIDEWDVEICQSMNSTQLYLDTNAAC</sequence>
<dbReference type="Proteomes" id="UP000658382">
    <property type="component" value="Unassembled WGS sequence"/>
</dbReference>
<dbReference type="EMBL" id="BMNQ01000001">
    <property type="protein sequence ID" value="GGJ81628.1"/>
    <property type="molecule type" value="Genomic_DNA"/>
</dbReference>
<gene>
    <name evidence="1" type="ORF">GCM10007063_00030</name>
</gene>
<accession>A0A917PJB5</accession>
<reference evidence="1" key="2">
    <citation type="submission" date="2020-09" db="EMBL/GenBank/DDBJ databases">
        <authorList>
            <person name="Sun Q."/>
            <person name="Ohkuma M."/>
        </authorList>
    </citation>
    <scope>NUCLEOTIDE SEQUENCE</scope>
    <source>
        <strain evidence="1">JCM 12580</strain>
    </source>
</reference>
<organism evidence="1 2">
    <name type="scientific">Lentibacillus kapialis</name>
    <dbReference type="NCBI Taxonomy" id="340214"/>
    <lineage>
        <taxon>Bacteria</taxon>
        <taxon>Bacillati</taxon>
        <taxon>Bacillota</taxon>
        <taxon>Bacilli</taxon>
        <taxon>Bacillales</taxon>
        <taxon>Bacillaceae</taxon>
        <taxon>Lentibacillus</taxon>
    </lineage>
</organism>
<keyword evidence="2" id="KW-1185">Reference proteome</keyword>
<reference evidence="1" key="1">
    <citation type="journal article" date="2014" name="Int. J. Syst. Evol. Microbiol.">
        <title>Complete genome sequence of Corynebacterium casei LMG S-19264T (=DSM 44701T), isolated from a smear-ripened cheese.</title>
        <authorList>
            <consortium name="US DOE Joint Genome Institute (JGI-PGF)"/>
            <person name="Walter F."/>
            <person name="Albersmeier A."/>
            <person name="Kalinowski J."/>
            <person name="Ruckert C."/>
        </authorList>
    </citation>
    <scope>NUCLEOTIDE SEQUENCE</scope>
    <source>
        <strain evidence="1">JCM 12580</strain>
    </source>
</reference>
<name>A0A917PJB5_9BACI</name>